<proteinExistence type="predicted"/>
<dbReference type="EMBL" id="LN854557">
    <property type="protein sequence ID" value="CRL43947.1"/>
    <property type="molecule type" value="Genomic_DNA"/>
</dbReference>
<dbReference type="AlphaFoldDB" id="A0A193QFM3"/>
<evidence type="ECO:0000313" key="2">
    <source>
        <dbReference type="Proteomes" id="UP000245838"/>
    </source>
</evidence>
<evidence type="ECO:0000313" key="1">
    <source>
        <dbReference type="EMBL" id="CRL43947.1"/>
    </source>
</evidence>
<sequence>MRVFVGEQNGLRAGLRMMFTSSFARHGSYFFRQRGKLMSRSREMKQTGG</sequence>
<protein>
    <submittedName>
        <fullName evidence="1">Uncharacterized protein</fullName>
    </submittedName>
</protein>
<name>A0A193QFM3_SODGM</name>
<gene>
    <name evidence="1" type="ORF">SGGMMB4_00721</name>
</gene>
<organism evidence="1 2">
    <name type="scientific">Sodalis glossinidius (strain morsitans)</name>
    <dbReference type="NCBI Taxonomy" id="343509"/>
    <lineage>
        <taxon>Bacteria</taxon>
        <taxon>Pseudomonadati</taxon>
        <taxon>Pseudomonadota</taxon>
        <taxon>Gammaproteobacteria</taxon>
        <taxon>Enterobacterales</taxon>
        <taxon>Bruguierivoracaceae</taxon>
        <taxon>Sodalis</taxon>
    </lineage>
</organism>
<accession>A0A193QFM3</accession>
<dbReference type="Proteomes" id="UP000245838">
    <property type="component" value="Chromosome sggmmb4_Chromosome"/>
</dbReference>
<reference evidence="1 2" key="1">
    <citation type="submission" date="2015-05" db="EMBL/GenBank/DDBJ databases">
        <authorList>
            <person name="Goodhead I."/>
        </authorList>
    </citation>
    <scope>NUCLEOTIDE SEQUENCE [LARGE SCALE GENOMIC DNA]</scope>
    <source>
        <strain evidence="2">morsitans</strain>
    </source>
</reference>